<keyword evidence="4" id="KW-1185">Reference proteome</keyword>
<dbReference type="EMBL" id="JBELOE010000192">
    <property type="protein sequence ID" value="MER2492049.1"/>
    <property type="molecule type" value="Genomic_DNA"/>
</dbReference>
<gene>
    <name evidence="3" type="ORF">ABS311_09160</name>
</gene>
<dbReference type="InterPro" id="IPR022385">
    <property type="entry name" value="Rhs_assc_core"/>
</dbReference>
<organism evidence="3 4">
    <name type="scientific">Catenovulum sediminis</name>
    <dbReference type="NCBI Taxonomy" id="1740262"/>
    <lineage>
        <taxon>Bacteria</taxon>
        <taxon>Pseudomonadati</taxon>
        <taxon>Pseudomonadota</taxon>
        <taxon>Gammaproteobacteria</taxon>
        <taxon>Alteromonadales</taxon>
        <taxon>Alteromonadaceae</taxon>
        <taxon>Catenovulum</taxon>
    </lineage>
</organism>
<dbReference type="Pfam" id="PF01844">
    <property type="entry name" value="HNH"/>
    <property type="match status" value="1"/>
</dbReference>
<dbReference type="PANTHER" id="PTHR32305">
    <property type="match status" value="1"/>
</dbReference>
<sequence>MSLEQPQEKANSLDFTGHVKDKSGLVYMQARYYDPLLGRFYSNDPVGYVYGNVHSFNRYSYANNNPYTYVDPDGQYAHAVARASYWVGSRTFTPAINYGIRRFTGAKNLGSWIYQKTHEDGSVSTPNGVTANPDGTVTDAEGNPIVGEAGGEGAGKRFKPESEETQAENDSAPCTYCGIKTTNESGHSNSRERDHKIAKSKGGNNSSNNEANACRTCNRSKGAKDLWTWVKDKFSG</sequence>
<feature type="domain" description="HNH" evidence="2">
    <location>
        <begin position="174"/>
        <end position="223"/>
    </location>
</feature>
<evidence type="ECO:0000259" key="2">
    <source>
        <dbReference type="Pfam" id="PF01844"/>
    </source>
</evidence>
<feature type="region of interest" description="Disordered" evidence="1">
    <location>
        <begin position="120"/>
        <end position="214"/>
    </location>
</feature>
<dbReference type="Gene3D" id="2.180.10.10">
    <property type="entry name" value="RHS repeat-associated core"/>
    <property type="match status" value="1"/>
</dbReference>
<dbReference type="PANTHER" id="PTHR32305:SF15">
    <property type="entry name" value="PROTEIN RHSA-RELATED"/>
    <property type="match status" value="1"/>
</dbReference>
<reference evidence="3 4" key="1">
    <citation type="submission" date="2024-06" db="EMBL/GenBank/DDBJ databases">
        <authorList>
            <person name="Chen R.Y."/>
        </authorList>
    </citation>
    <scope>NUCLEOTIDE SEQUENCE [LARGE SCALE GENOMIC DNA]</scope>
    <source>
        <strain evidence="3 4">D2</strain>
    </source>
</reference>
<comment type="caution">
    <text evidence="3">The sequence shown here is derived from an EMBL/GenBank/DDBJ whole genome shotgun (WGS) entry which is preliminary data.</text>
</comment>
<feature type="compositionally biased region" description="Low complexity" evidence="1">
    <location>
        <begin position="200"/>
        <end position="213"/>
    </location>
</feature>
<name>A0ABV1RGI3_9ALTE</name>
<dbReference type="InterPro" id="IPR002711">
    <property type="entry name" value="HNH"/>
</dbReference>
<feature type="compositionally biased region" description="Polar residues" evidence="1">
    <location>
        <begin position="122"/>
        <end position="135"/>
    </location>
</feature>
<dbReference type="NCBIfam" id="TIGR03696">
    <property type="entry name" value="Rhs_assc_core"/>
    <property type="match status" value="1"/>
</dbReference>
<accession>A0ABV1RGI3</accession>
<evidence type="ECO:0000313" key="3">
    <source>
        <dbReference type="EMBL" id="MER2492049.1"/>
    </source>
</evidence>
<dbReference type="Gene3D" id="1.10.30.50">
    <property type="match status" value="1"/>
</dbReference>
<evidence type="ECO:0000313" key="4">
    <source>
        <dbReference type="Proteomes" id="UP001467690"/>
    </source>
</evidence>
<evidence type="ECO:0000256" key="1">
    <source>
        <dbReference type="SAM" id="MobiDB-lite"/>
    </source>
</evidence>
<proteinExistence type="predicted"/>
<dbReference type="InterPro" id="IPR050708">
    <property type="entry name" value="T6SS_VgrG/RHS"/>
</dbReference>
<dbReference type="RefSeq" id="WP_350401562.1">
    <property type="nucleotide sequence ID" value="NZ_JBELOE010000192.1"/>
</dbReference>
<dbReference type="Proteomes" id="UP001467690">
    <property type="component" value="Unassembled WGS sequence"/>
</dbReference>
<protein>
    <submittedName>
        <fullName evidence="3">RHS repeat-associated core domain-containing protein</fullName>
    </submittedName>
</protein>